<evidence type="ECO:0000256" key="6">
    <source>
        <dbReference type="ARBA" id="ARBA00022989"/>
    </source>
</evidence>
<keyword evidence="8" id="KW-0997">Cell inner membrane</keyword>
<evidence type="ECO:0000313" key="10">
    <source>
        <dbReference type="EMBL" id="MFC4729195.1"/>
    </source>
</evidence>
<evidence type="ECO:0000256" key="4">
    <source>
        <dbReference type="ARBA" id="ARBA00022692"/>
    </source>
</evidence>
<evidence type="ECO:0000256" key="7">
    <source>
        <dbReference type="ARBA" id="ARBA00023136"/>
    </source>
</evidence>
<dbReference type="Pfam" id="PF04093">
    <property type="entry name" value="MreD"/>
    <property type="match status" value="1"/>
</dbReference>
<dbReference type="Proteomes" id="UP001595892">
    <property type="component" value="Unassembled WGS sequence"/>
</dbReference>
<dbReference type="PANTHER" id="PTHR37484:SF1">
    <property type="entry name" value="ROD SHAPE-DETERMINING PROTEIN MRED"/>
    <property type="match status" value="1"/>
</dbReference>
<dbReference type="RefSeq" id="WP_377005268.1">
    <property type="nucleotide sequence ID" value="NZ_JBHSGG010000039.1"/>
</dbReference>
<keyword evidence="7 8" id="KW-0472">Membrane</keyword>
<proteinExistence type="inferred from homology"/>
<feature type="transmembrane region" description="Helical" evidence="9">
    <location>
        <begin position="130"/>
        <end position="150"/>
    </location>
</feature>
<keyword evidence="5 8" id="KW-0133">Cell shape</keyword>
<comment type="caution">
    <text evidence="10">The sequence shown here is derived from an EMBL/GenBank/DDBJ whole genome shotgun (WGS) entry which is preliminary data.</text>
</comment>
<dbReference type="InterPro" id="IPR026034">
    <property type="entry name" value="MreD_proteobac"/>
</dbReference>
<evidence type="ECO:0000256" key="9">
    <source>
        <dbReference type="SAM" id="Phobius"/>
    </source>
</evidence>
<sequence length="164" mass="18344">MSRNRSGWLLPLSLLLALVLGLMPLPEVITPLRPYWLGLVACYWLIETPERTGLGFAFLVGLAGDLVYGTLLGEQALRLVMLAFIVQRFRARLRFFPLWQQALAVGGLLLNDRVIAAAVRLASGEGLPPWPFWISPLVGTALWPWLFLALDDLRLRLRKTPSKG</sequence>
<evidence type="ECO:0000256" key="3">
    <source>
        <dbReference type="ARBA" id="ARBA00022475"/>
    </source>
</evidence>
<accession>A0ABV9NNY4</accession>
<comment type="subcellular location">
    <subcellularLocation>
        <location evidence="8">Cell inner membrane</location>
    </subcellularLocation>
    <subcellularLocation>
        <location evidence="1">Cell membrane</location>
        <topology evidence="1">Multi-pass membrane protein</topology>
    </subcellularLocation>
</comment>
<keyword evidence="11" id="KW-1185">Reference proteome</keyword>
<dbReference type="InterPro" id="IPR007227">
    <property type="entry name" value="Cell_shape_determining_MreD"/>
</dbReference>
<keyword evidence="4 9" id="KW-0812">Transmembrane</keyword>
<dbReference type="PANTHER" id="PTHR37484">
    <property type="entry name" value="ROD SHAPE-DETERMINING PROTEIN MRED"/>
    <property type="match status" value="1"/>
</dbReference>
<feature type="transmembrane region" description="Helical" evidence="9">
    <location>
        <begin position="53"/>
        <end position="72"/>
    </location>
</feature>
<comment type="similarity">
    <text evidence="2 8">Belongs to the MreD family.</text>
</comment>
<evidence type="ECO:0000256" key="8">
    <source>
        <dbReference type="PIRNR" id="PIRNR018472"/>
    </source>
</evidence>
<dbReference type="EMBL" id="JBHSGG010000039">
    <property type="protein sequence ID" value="MFC4729195.1"/>
    <property type="molecule type" value="Genomic_DNA"/>
</dbReference>
<evidence type="ECO:0000256" key="2">
    <source>
        <dbReference type="ARBA" id="ARBA00007776"/>
    </source>
</evidence>
<evidence type="ECO:0000313" key="11">
    <source>
        <dbReference type="Proteomes" id="UP001595892"/>
    </source>
</evidence>
<keyword evidence="6 9" id="KW-1133">Transmembrane helix</keyword>
<comment type="function">
    <text evidence="8">Involved in formation of the rod shape of the cell. May also contribute to regulation of formation of penicillin-binding proteins.</text>
</comment>
<reference evidence="11" key="1">
    <citation type="journal article" date="2019" name="Int. J. Syst. Evol. Microbiol.">
        <title>The Global Catalogue of Microorganisms (GCM) 10K type strain sequencing project: providing services to taxonomists for standard genome sequencing and annotation.</title>
        <authorList>
            <consortium name="The Broad Institute Genomics Platform"/>
            <consortium name="The Broad Institute Genome Sequencing Center for Infectious Disease"/>
            <person name="Wu L."/>
            <person name="Ma J."/>
        </authorList>
    </citation>
    <scope>NUCLEOTIDE SEQUENCE [LARGE SCALE GENOMIC DNA]</scope>
    <source>
        <strain evidence="11">CGMCC 1.13574</strain>
    </source>
</reference>
<evidence type="ECO:0000256" key="1">
    <source>
        <dbReference type="ARBA" id="ARBA00004651"/>
    </source>
</evidence>
<name>A0ABV9NNY4_9GAMM</name>
<organism evidence="10 11">
    <name type="scientific">Coralloluteibacterium thermophilum</name>
    <dbReference type="NCBI Taxonomy" id="2707049"/>
    <lineage>
        <taxon>Bacteria</taxon>
        <taxon>Pseudomonadati</taxon>
        <taxon>Pseudomonadota</taxon>
        <taxon>Gammaproteobacteria</taxon>
        <taxon>Lysobacterales</taxon>
        <taxon>Lysobacteraceae</taxon>
        <taxon>Coralloluteibacterium</taxon>
    </lineage>
</organism>
<gene>
    <name evidence="10" type="primary">mreD</name>
    <name evidence="10" type="ORF">ACFO3Q_13555</name>
</gene>
<evidence type="ECO:0000256" key="5">
    <source>
        <dbReference type="ARBA" id="ARBA00022960"/>
    </source>
</evidence>
<protein>
    <recommendedName>
        <fullName evidence="8">Rod shape-determining protein MreD</fullName>
    </recommendedName>
</protein>
<feature type="transmembrane region" description="Helical" evidence="9">
    <location>
        <begin position="93"/>
        <end position="110"/>
    </location>
</feature>
<keyword evidence="3 8" id="KW-1003">Cell membrane</keyword>
<dbReference type="PIRSF" id="PIRSF018472">
    <property type="entry name" value="MreD_proteobac"/>
    <property type="match status" value="1"/>
</dbReference>
<dbReference type="NCBIfam" id="TIGR03426">
    <property type="entry name" value="shape_MreD"/>
    <property type="match status" value="1"/>
</dbReference>